<gene>
    <name evidence="2" type="ORF">ACFPU1_02895</name>
</gene>
<keyword evidence="1" id="KW-0812">Transmembrane</keyword>
<keyword evidence="3" id="KW-1185">Reference proteome</keyword>
<evidence type="ECO:0000313" key="3">
    <source>
        <dbReference type="Proteomes" id="UP001596142"/>
    </source>
</evidence>
<sequence>MLRYNVPRLVVWSMILTSVLNLVIIMMTTIHHGQVKQQFRDIKNILKIRIQ</sequence>
<evidence type="ECO:0000313" key="2">
    <source>
        <dbReference type="EMBL" id="MFC5711721.1"/>
    </source>
</evidence>
<keyword evidence="1" id="KW-1133">Transmembrane helix</keyword>
<reference evidence="3" key="1">
    <citation type="journal article" date="2019" name="Int. J. Syst. Evol. Microbiol.">
        <title>The Global Catalogue of Microorganisms (GCM) 10K type strain sequencing project: providing services to taxonomists for standard genome sequencing and annotation.</title>
        <authorList>
            <consortium name="The Broad Institute Genomics Platform"/>
            <consortium name="The Broad Institute Genome Sequencing Center for Infectious Disease"/>
            <person name="Wu L."/>
            <person name="Ma J."/>
        </authorList>
    </citation>
    <scope>NUCLEOTIDE SEQUENCE [LARGE SCALE GENOMIC DNA]</scope>
    <source>
        <strain evidence="3">CECT 7184</strain>
    </source>
</reference>
<keyword evidence="1" id="KW-0472">Membrane</keyword>
<name>A0ABW0YHW7_9BACI</name>
<organism evidence="2 3">
    <name type="scientific">Thalassorhabdus alkalitolerans</name>
    <dbReference type="NCBI Taxonomy" id="2282697"/>
    <lineage>
        <taxon>Bacteria</taxon>
        <taxon>Bacillati</taxon>
        <taxon>Bacillota</taxon>
        <taxon>Bacilli</taxon>
        <taxon>Bacillales</taxon>
        <taxon>Bacillaceae</taxon>
        <taxon>Thalassorhabdus</taxon>
    </lineage>
</organism>
<proteinExistence type="predicted"/>
<dbReference type="RefSeq" id="WP_385938377.1">
    <property type="nucleotide sequence ID" value="NZ_JBHSOZ010000003.1"/>
</dbReference>
<dbReference type="EMBL" id="JBHSOZ010000003">
    <property type="protein sequence ID" value="MFC5711721.1"/>
    <property type="molecule type" value="Genomic_DNA"/>
</dbReference>
<comment type="caution">
    <text evidence="2">The sequence shown here is derived from an EMBL/GenBank/DDBJ whole genome shotgun (WGS) entry which is preliminary data.</text>
</comment>
<accession>A0ABW0YHW7</accession>
<feature type="transmembrane region" description="Helical" evidence="1">
    <location>
        <begin position="12"/>
        <end position="30"/>
    </location>
</feature>
<evidence type="ECO:0000256" key="1">
    <source>
        <dbReference type="SAM" id="Phobius"/>
    </source>
</evidence>
<protein>
    <submittedName>
        <fullName evidence="2">Uncharacterized protein</fullName>
    </submittedName>
</protein>
<dbReference type="Proteomes" id="UP001596142">
    <property type="component" value="Unassembled WGS sequence"/>
</dbReference>